<evidence type="ECO:0000313" key="3">
    <source>
        <dbReference type="Proteomes" id="UP001438112"/>
    </source>
</evidence>
<dbReference type="EMBL" id="BAABVV010000028">
    <property type="protein sequence ID" value="GAA6114211.1"/>
    <property type="molecule type" value="Genomic_DNA"/>
</dbReference>
<feature type="transmembrane region" description="Helical" evidence="1">
    <location>
        <begin position="32"/>
        <end position="55"/>
    </location>
</feature>
<dbReference type="RefSeq" id="WP_353317619.1">
    <property type="nucleotide sequence ID" value="NZ_BAABVV010000028.1"/>
</dbReference>
<dbReference type="InterPro" id="IPR021697">
    <property type="entry name" value="DUF3278"/>
</dbReference>
<dbReference type="Pfam" id="PF11683">
    <property type="entry name" value="DUF3278"/>
    <property type="match status" value="1"/>
</dbReference>
<accession>A0ABP9ZHE4</accession>
<reference evidence="2 3" key="1">
    <citation type="submission" date="2024-03" db="EMBL/GenBank/DDBJ databases">
        <title>Inconsistent identification of Apilactobacillus kunkeei-related strains obtained by well-developed overall genome related indices.</title>
        <authorList>
            <person name="Maeno S."/>
            <person name="Endo A."/>
        </authorList>
    </citation>
    <scope>NUCLEOTIDE SEQUENCE [LARGE SCALE GENOMIC DNA]</scope>
    <source>
        <strain evidence="2 3">20H-10</strain>
    </source>
</reference>
<name>A0ABP9ZHE4_9LACO</name>
<evidence type="ECO:0000313" key="2">
    <source>
        <dbReference type="EMBL" id="GAA6114211.1"/>
    </source>
</evidence>
<keyword evidence="1" id="KW-1133">Transmembrane helix</keyword>
<feature type="transmembrane region" description="Helical" evidence="1">
    <location>
        <begin position="61"/>
        <end position="84"/>
    </location>
</feature>
<organism evidence="2 3">
    <name type="scientific">Apilactobacillus apinorum</name>
    <dbReference type="NCBI Taxonomy" id="1218495"/>
    <lineage>
        <taxon>Bacteria</taxon>
        <taxon>Bacillati</taxon>
        <taxon>Bacillota</taxon>
        <taxon>Bacilli</taxon>
        <taxon>Lactobacillales</taxon>
        <taxon>Lactobacillaceae</taxon>
        <taxon>Apilactobacillus</taxon>
    </lineage>
</organism>
<proteinExistence type="predicted"/>
<protein>
    <recommendedName>
        <fullName evidence="4">DUF3278 domain-containing protein</fullName>
    </recommendedName>
</protein>
<keyword evidence="1" id="KW-0472">Membrane</keyword>
<keyword evidence="1" id="KW-0812">Transmembrane</keyword>
<evidence type="ECO:0008006" key="4">
    <source>
        <dbReference type="Google" id="ProtNLM"/>
    </source>
</evidence>
<comment type="caution">
    <text evidence="2">The sequence shown here is derived from an EMBL/GenBank/DDBJ whole genome shotgun (WGS) entry which is preliminary data.</text>
</comment>
<dbReference type="Proteomes" id="UP001438112">
    <property type="component" value="Unassembled WGS sequence"/>
</dbReference>
<gene>
    <name evidence="2" type="ORF">AP20H10_05740</name>
</gene>
<evidence type="ECO:0000256" key="1">
    <source>
        <dbReference type="SAM" id="Phobius"/>
    </source>
</evidence>
<sequence length="176" mass="19990">MKKILSKIIEYELGVPSKRDEYQQNVLYESGFIAFGSYFIFSFIEFLVAVCIFLNSSSENFLYNLLAVILLINLLAMSVTLAFLKYKVRKSKIDLIDVTNEQSYETLVKKAKRRGLNCGILFFVLEKAIVIFGGPNNAGNTMAERVLSPWNNVMLLVFAVICGFAVYITLKNKIQK</sequence>
<keyword evidence="3" id="KW-1185">Reference proteome</keyword>
<feature type="transmembrane region" description="Helical" evidence="1">
    <location>
        <begin position="115"/>
        <end position="133"/>
    </location>
</feature>
<feature type="transmembrane region" description="Helical" evidence="1">
    <location>
        <begin position="153"/>
        <end position="170"/>
    </location>
</feature>